<name>A0ABQ5YSJ5_9BURK</name>
<dbReference type="PANTHER" id="PTHR37314">
    <property type="entry name" value="SLR0142 PROTEIN"/>
    <property type="match status" value="1"/>
</dbReference>
<gene>
    <name evidence="2" type="ORF">GCM10007875_14450</name>
</gene>
<protein>
    <submittedName>
        <fullName evidence="2">DUF1275 family protein</fullName>
    </submittedName>
</protein>
<accession>A0ABQ5YSJ5</accession>
<feature type="transmembrane region" description="Helical" evidence="1">
    <location>
        <begin position="220"/>
        <end position="240"/>
    </location>
</feature>
<sequence>MPANFSRTLIGAHRTDKGNRMLGLVLAFVAGASNAGGFLAVHQYTSHMTGILSSMADNLVLGAYGLCLAGFSAIACFVLGAATTAFLVNYARRHALSSEYALSLLLEAALLLGFGIVGAFLTEARGLFVSFTVMLLAYIMGLQNALITKISNAQIRTTHVTGIMTDIGIELGKLFYWNIDTTAEKPRVLADRSKLALLGGLALLFFLGGVAGAYGFKQFGYVSTVPLALVLTAFASAPAFDDLLRVFRQKFLS</sequence>
<feature type="transmembrane region" description="Helical" evidence="1">
    <location>
        <begin position="100"/>
        <end position="121"/>
    </location>
</feature>
<evidence type="ECO:0000313" key="3">
    <source>
        <dbReference type="Proteomes" id="UP001156664"/>
    </source>
</evidence>
<organism evidence="2 3">
    <name type="scientific">Limnobacter litoralis</name>
    <dbReference type="NCBI Taxonomy" id="481366"/>
    <lineage>
        <taxon>Bacteria</taxon>
        <taxon>Pseudomonadati</taxon>
        <taxon>Pseudomonadota</taxon>
        <taxon>Betaproteobacteria</taxon>
        <taxon>Burkholderiales</taxon>
        <taxon>Burkholderiaceae</taxon>
        <taxon>Limnobacter</taxon>
    </lineage>
</organism>
<feature type="transmembrane region" description="Helical" evidence="1">
    <location>
        <begin position="21"/>
        <end position="41"/>
    </location>
</feature>
<reference evidence="3" key="1">
    <citation type="journal article" date="2019" name="Int. J. Syst. Evol. Microbiol.">
        <title>The Global Catalogue of Microorganisms (GCM) 10K type strain sequencing project: providing services to taxonomists for standard genome sequencing and annotation.</title>
        <authorList>
            <consortium name="The Broad Institute Genomics Platform"/>
            <consortium name="The Broad Institute Genome Sequencing Center for Infectious Disease"/>
            <person name="Wu L."/>
            <person name="Ma J."/>
        </authorList>
    </citation>
    <scope>NUCLEOTIDE SEQUENCE [LARGE SCALE GENOMIC DNA]</scope>
    <source>
        <strain evidence="3">NBRC 105857</strain>
    </source>
</reference>
<dbReference type="Proteomes" id="UP001156664">
    <property type="component" value="Unassembled WGS sequence"/>
</dbReference>
<dbReference type="InterPro" id="IPR010699">
    <property type="entry name" value="DUF1275"/>
</dbReference>
<evidence type="ECO:0000313" key="2">
    <source>
        <dbReference type="EMBL" id="GLR26355.1"/>
    </source>
</evidence>
<keyword evidence="1" id="KW-0812">Transmembrane</keyword>
<keyword evidence="1" id="KW-1133">Transmembrane helix</keyword>
<evidence type="ECO:0000256" key="1">
    <source>
        <dbReference type="SAM" id="Phobius"/>
    </source>
</evidence>
<keyword evidence="3" id="KW-1185">Reference proteome</keyword>
<keyword evidence="1" id="KW-0472">Membrane</keyword>
<dbReference type="PANTHER" id="PTHR37314:SF4">
    <property type="entry name" value="UPF0700 TRANSMEMBRANE PROTEIN YOAK"/>
    <property type="match status" value="1"/>
</dbReference>
<dbReference type="EMBL" id="BSOJ01000015">
    <property type="protein sequence ID" value="GLR26355.1"/>
    <property type="molecule type" value="Genomic_DNA"/>
</dbReference>
<comment type="caution">
    <text evidence="2">The sequence shown here is derived from an EMBL/GenBank/DDBJ whole genome shotgun (WGS) entry which is preliminary data.</text>
</comment>
<proteinExistence type="predicted"/>
<feature type="transmembrane region" description="Helical" evidence="1">
    <location>
        <begin position="61"/>
        <end position="88"/>
    </location>
</feature>
<feature type="transmembrane region" description="Helical" evidence="1">
    <location>
        <begin position="127"/>
        <end position="147"/>
    </location>
</feature>
<feature type="transmembrane region" description="Helical" evidence="1">
    <location>
        <begin position="195"/>
        <end position="214"/>
    </location>
</feature>
<dbReference type="RefSeq" id="WP_284280923.1">
    <property type="nucleotide sequence ID" value="NZ_BSOJ01000015.1"/>
</dbReference>
<dbReference type="Pfam" id="PF06912">
    <property type="entry name" value="DUF1275"/>
    <property type="match status" value="1"/>
</dbReference>